<evidence type="ECO:0000259" key="10">
    <source>
        <dbReference type="PROSITE" id="PS51032"/>
    </source>
</evidence>
<dbReference type="PANTHER" id="PTHR31657:SF20">
    <property type="entry name" value="ETHYLENE-RESPONSIVE TRANSCRIPTION FACTOR ERF061"/>
    <property type="match status" value="1"/>
</dbReference>
<keyword evidence="3" id="KW-0805">Transcription regulation</keyword>
<dbReference type="FunFam" id="3.30.730.10:FF:000001">
    <property type="entry name" value="Ethylene-responsive transcription factor 2"/>
    <property type="match status" value="1"/>
</dbReference>
<proteinExistence type="inferred from homology"/>
<dbReference type="Pfam" id="PF00847">
    <property type="entry name" value="AP2"/>
    <property type="match status" value="1"/>
</dbReference>
<dbReference type="InterPro" id="IPR016177">
    <property type="entry name" value="DNA-bd_dom_sf"/>
</dbReference>
<dbReference type="AlphaFoldDB" id="A0A438DM17"/>
<feature type="compositionally biased region" description="Low complexity" evidence="9">
    <location>
        <begin position="400"/>
        <end position="424"/>
    </location>
</feature>
<dbReference type="SMART" id="SM00380">
    <property type="entry name" value="AP2"/>
    <property type="match status" value="1"/>
</dbReference>
<keyword evidence="4" id="KW-0238">DNA-binding</keyword>
<dbReference type="GO" id="GO:0003700">
    <property type="term" value="F:DNA-binding transcription factor activity"/>
    <property type="evidence" value="ECO:0007669"/>
    <property type="project" value="InterPro"/>
</dbReference>
<evidence type="ECO:0000256" key="8">
    <source>
        <dbReference type="ARBA" id="ARBA00024343"/>
    </source>
</evidence>
<evidence type="ECO:0000256" key="5">
    <source>
        <dbReference type="ARBA" id="ARBA00023159"/>
    </source>
</evidence>
<keyword evidence="2" id="KW-0936">Ethylene signaling pathway</keyword>
<keyword evidence="6" id="KW-0804">Transcription</keyword>
<dbReference type="PROSITE" id="PS51032">
    <property type="entry name" value="AP2_ERF"/>
    <property type="match status" value="1"/>
</dbReference>
<dbReference type="PRINTS" id="PR00367">
    <property type="entry name" value="ETHRSPELEMNT"/>
</dbReference>
<comment type="similarity">
    <text evidence="8">Belongs to the AP2/ERF transcription factor family. ERF subfamily.</text>
</comment>
<evidence type="ECO:0000256" key="7">
    <source>
        <dbReference type="ARBA" id="ARBA00023242"/>
    </source>
</evidence>
<evidence type="ECO:0000313" key="11">
    <source>
        <dbReference type="EMBL" id="RVW36502.1"/>
    </source>
</evidence>
<evidence type="ECO:0000256" key="4">
    <source>
        <dbReference type="ARBA" id="ARBA00023125"/>
    </source>
</evidence>
<evidence type="ECO:0000313" key="12">
    <source>
        <dbReference type="Proteomes" id="UP000288805"/>
    </source>
</evidence>
<dbReference type="InterPro" id="IPR036955">
    <property type="entry name" value="AP2/ERF_dom_sf"/>
</dbReference>
<dbReference type="InterPro" id="IPR001471">
    <property type="entry name" value="AP2/ERF_dom"/>
</dbReference>
<reference evidence="11 12" key="1">
    <citation type="journal article" date="2018" name="PLoS Genet.">
        <title>Population sequencing reveals clonal diversity and ancestral inbreeding in the grapevine cultivar Chardonnay.</title>
        <authorList>
            <person name="Roach M.J."/>
            <person name="Johnson D.L."/>
            <person name="Bohlmann J."/>
            <person name="van Vuuren H.J."/>
            <person name="Jones S.J."/>
            <person name="Pretorius I.S."/>
            <person name="Schmidt S.A."/>
            <person name="Borneman A.R."/>
        </authorList>
    </citation>
    <scope>NUCLEOTIDE SEQUENCE [LARGE SCALE GENOMIC DNA]</scope>
    <source>
        <strain evidence="12">cv. Chardonnay</strain>
        <tissue evidence="11">Leaf</tissue>
    </source>
</reference>
<dbReference type="Proteomes" id="UP000288805">
    <property type="component" value="Unassembled WGS sequence"/>
</dbReference>
<dbReference type="EMBL" id="QGNW01001571">
    <property type="protein sequence ID" value="RVW36502.1"/>
    <property type="molecule type" value="Genomic_DNA"/>
</dbReference>
<dbReference type="GO" id="GO:0009873">
    <property type="term" value="P:ethylene-activated signaling pathway"/>
    <property type="evidence" value="ECO:0007669"/>
    <property type="project" value="UniProtKB-KW"/>
</dbReference>
<name>A0A438DM17_VITVI</name>
<dbReference type="PANTHER" id="PTHR31657">
    <property type="entry name" value="ETHYLENE-RESPONSIVE TRANSCRIPTION FACTOR ERF061"/>
    <property type="match status" value="1"/>
</dbReference>
<sequence>MPGLFFYYLLPREKAHLTVTTMDDANSSVSNQENEDVGNMARTVLNRNPGKDKGKRRCIGSEKKLLKPAMEESLMLNRPLKRVRSLEHQIPIQRPSHFIHQMAPNPISSPASLRFGLPFSMPTHVEQQMISFSPNDSELEPYSNHRLLQYWSSVLNLSPRGRTMMPTMLTNGLVQDGGGVFRPSTIGPPNAKLYRGVRQRQWGKWVAEIRLPRNRRRLWLGTFDTAEEAALAYDREAFKQRGENARLNFPHLFVHQKSEDMGTLMASNSASSYFSHITNKNPLPQQNQQHLQQVQGETNSPVWQMGMVPSALGHSPKKDLAKPSFKGKCPADLRSSEITVQAQALTPGSGTGEGISEFSNPVWGDMTETWYNSVSAGMVPVSPLWDYFDAANHLLPQPRTTFPSSQPQDSSSTTVQQPQDNYAA</sequence>
<gene>
    <name evidence="11" type="primary">ERF054_0</name>
    <name evidence="11" type="ORF">CK203_074741</name>
</gene>
<dbReference type="SUPFAM" id="SSF54171">
    <property type="entry name" value="DNA-binding domain"/>
    <property type="match status" value="1"/>
</dbReference>
<organism evidence="11 12">
    <name type="scientific">Vitis vinifera</name>
    <name type="common">Grape</name>
    <dbReference type="NCBI Taxonomy" id="29760"/>
    <lineage>
        <taxon>Eukaryota</taxon>
        <taxon>Viridiplantae</taxon>
        <taxon>Streptophyta</taxon>
        <taxon>Embryophyta</taxon>
        <taxon>Tracheophyta</taxon>
        <taxon>Spermatophyta</taxon>
        <taxon>Magnoliopsida</taxon>
        <taxon>eudicotyledons</taxon>
        <taxon>Gunneridae</taxon>
        <taxon>Pentapetalae</taxon>
        <taxon>rosids</taxon>
        <taxon>Vitales</taxon>
        <taxon>Vitaceae</taxon>
        <taxon>Viteae</taxon>
        <taxon>Vitis</taxon>
    </lineage>
</organism>
<keyword evidence="5" id="KW-0010">Activator</keyword>
<protein>
    <submittedName>
        <fullName evidence="11">Ethylene-responsive transcription factor ERF054</fullName>
    </submittedName>
</protein>
<evidence type="ECO:0000256" key="9">
    <source>
        <dbReference type="SAM" id="MobiDB-lite"/>
    </source>
</evidence>
<evidence type="ECO:0000256" key="1">
    <source>
        <dbReference type="ARBA" id="ARBA00004123"/>
    </source>
</evidence>
<accession>A0A438DM17</accession>
<evidence type="ECO:0000256" key="2">
    <source>
        <dbReference type="ARBA" id="ARBA00022745"/>
    </source>
</evidence>
<dbReference type="GO" id="GO:0000976">
    <property type="term" value="F:transcription cis-regulatory region binding"/>
    <property type="evidence" value="ECO:0007669"/>
    <property type="project" value="UniProtKB-ARBA"/>
</dbReference>
<dbReference type="InterPro" id="IPR051758">
    <property type="entry name" value="ERF/AP2-like"/>
</dbReference>
<comment type="caution">
    <text evidence="11">The sequence shown here is derived from an EMBL/GenBank/DDBJ whole genome shotgun (WGS) entry which is preliminary data.</text>
</comment>
<evidence type="ECO:0000256" key="6">
    <source>
        <dbReference type="ARBA" id="ARBA00023163"/>
    </source>
</evidence>
<dbReference type="CDD" id="cd00018">
    <property type="entry name" value="AP2"/>
    <property type="match status" value="1"/>
</dbReference>
<feature type="region of interest" description="Disordered" evidence="9">
    <location>
        <begin position="396"/>
        <end position="424"/>
    </location>
</feature>
<dbReference type="GO" id="GO:0005634">
    <property type="term" value="C:nucleus"/>
    <property type="evidence" value="ECO:0007669"/>
    <property type="project" value="UniProtKB-SubCell"/>
</dbReference>
<keyword evidence="7" id="KW-0539">Nucleus</keyword>
<comment type="subcellular location">
    <subcellularLocation>
        <location evidence="1">Nucleus</location>
    </subcellularLocation>
</comment>
<dbReference type="Gene3D" id="3.30.730.10">
    <property type="entry name" value="AP2/ERF domain"/>
    <property type="match status" value="1"/>
</dbReference>
<feature type="domain" description="AP2/ERF" evidence="10">
    <location>
        <begin position="193"/>
        <end position="250"/>
    </location>
</feature>
<evidence type="ECO:0000256" key="3">
    <source>
        <dbReference type="ARBA" id="ARBA00023015"/>
    </source>
</evidence>